<evidence type="ECO:0000256" key="3">
    <source>
        <dbReference type="ARBA" id="ARBA00022753"/>
    </source>
</evidence>
<dbReference type="InterPro" id="IPR021648">
    <property type="entry name" value="GLUE_dom"/>
</dbReference>
<evidence type="ECO:0000256" key="4">
    <source>
        <dbReference type="ARBA" id="ARBA00022927"/>
    </source>
</evidence>
<comment type="subunit">
    <text evidence="6">Component of the endosomal sorting complex required for transport II (ESCRT-II).</text>
</comment>
<reference evidence="9" key="1">
    <citation type="journal article" date="2020" name="Stud. Mycol.">
        <title>101 Dothideomycetes genomes: a test case for predicting lifestyles and emergence of pathogens.</title>
        <authorList>
            <person name="Haridas S."/>
            <person name="Albert R."/>
            <person name="Binder M."/>
            <person name="Bloem J."/>
            <person name="Labutti K."/>
            <person name="Salamov A."/>
            <person name="Andreopoulos B."/>
            <person name="Baker S."/>
            <person name="Barry K."/>
            <person name="Bills G."/>
            <person name="Bluhm B."/>
            <person name="Cannon C."/>
            <person name="Castanera R."/>
            <person name="Culley D."/>
            <person name="Daum C."/>
            <person name="Ezra D."/>
            <person name="Gonzalez J."/>
            <person name="Henrissat B."/>
            <person name="Kuo A."/>
            <person name="Liang C."/>
            <person name="Lipzen A."/>
            <person name="Lutzoni F."/>
            <person name="Magnuson J."/>
            <person name="Mondo S."/>
            <person name="Nolan M."/>
            <person name="Ohm R."/>
            <person name="Pangilinan J."/>
            <person name="Park H.-J."/>
            <person name="Ramirez L."/>
            <person name="Alfaro M."/>
            <person name="Sun H."/>
            <person name="Tritt A."/>
            <person name="Yoshinaga Y."/>
            <person name="Zwiers L.-H."/>
            <person name="Turgeon B."/>
            <person name="Goodwin S."/>
            <person name="Spatafora J."/>
            <person name="Crous P."/>
            <person name="Grigoriev I."/>
        </authorList>
    </citation>
    <scope>NUCLEOTIDE SEQUENCE</scope>
    <source>
        <strain evidence="9">CBS 183.55</strain>
    </source>
</reference>
<dbReference type="GeneID" id="54355907"/>
<dbReference type="InterPro" id="IPR031558">
    <property type="entry name" value="Vps36-NZF-N"/>
</dbReference>
<keyword evidence="3 6" id="KW-0967">Endosome</keyword>
<dbReference type="Pfam" id="PF04157">
    <property type="entry name" value="EAP30"/>
    <property type="match status" value="1"/>
</dbReference>
<dbReference type="RefSeq" id="XP_033445425.1">
    <property type="nucleotide sequence ID" value="XM_033598240.1"/>
</dbReference>
<keyword evidence="6" id="KW-0963">Cytoplasm</keyword>
<sequence length="592" mass="64783">MSWMFLHQLDLTTALRPSLLPEETLLFVQDAVGLYEGKFKIPQYQNGQAYLTSHRVCYVDHAEPRKNSVAIFLKDVEKPDLYAGFLKSSPKITLFPKPANQLSRGLNAPVAPNPSSGSPERRNSPAPAPSITASWVCPICSFSNPVPSNFDPALASRTPIPPCLACGIKPPIMHVVKAAIAAISNRPGPAAPRKDSKNGATASVPSPEGIVCPRCTYQNHPSLFNCELCGASLTTAVDKRLEHVSEIRRADSPGPSLSTPIQTTTIECIKLSFRSGGEKIFYERLKNALVQRKWLLQSAPPIPKPRPNSGAFDDGYSSKAGKSSAEIERPRVVGIAGLERRGLEQRQNNEAMIGNAFEDLEALMTSAKEIIALAEQFAQQANLGTNGSSEDTALASQSVSALGLITTKDMLGSGSESLYVSELSRNLAEWLTDDTRGVLRRGGGIMTLVDLWAMFNRARGGVELVSPADFEKAARMWDTLKLPIRLRQFKSGLLVVQGRDRTDEKTIASLLAWLKSLHSQMPSSDVLWDWQLYGRGVTVQETAEKFGWSVGVAIEELEMAEEAGALCREQSLDGFRFWENWLVKMPEFSVTV</sequence>
<dbReference type="EMBL" id="ML978986">
    <property type="protein sequence ID" value="KAF1925173.1"/>
    <property type="molecule type" value="Genomic_DNA"/>
</dbReference>
<name>A0A6A5RCE5_9PLEO</name>
<feature type="region of interest" description="Disordered" evidence="7">
    <location>
        <begin position="300"/>
        <end position="323"/>
    </location>
</feature>
<dbReference type="GO" id="GO:0031902">
    <property type="term" value="C:late endosome membrane"/>
    <property type="evidence" value="ECO:0007669"/>
    <property type="project" value="UniProtKB-UniRule"/>
</dbReference>
<keyword evidence="4 6" id="KW-0653">Protein transport</keyword>
<feature type="domain" description="GLUE N-terminal" evidence="8">
    <location>
        <begin position="9"/>
        <end position="301"/>
    </location>
</feature>
<comment type="function">
    <text evidence="6">Component of the ESCRT-II complex (endosomal sorting complex required for transport II), which is required for multivesicular body (MVB) formation and sorting of endosomal cargo proteins into MVBs.</text>
</comment>
<organism evidence="9 10">
    <name type="scientific">Didymella exigua CBS 183.55</name>
    <dbReference type="NCBI Taxonomy" id="1150837"/>
    <lineage>
        <taxon>Eukaryota</taxon>
        <taxon>Fungi</taxon>
        <taxon>Dikarya</taxon>
        <taxon>Ascomycota</taxon>
        <taxon>Pezizomycotina</taxon>
        <taxon>Dothideomycetes</taxon>
        <taxon>Pleosporomycetidae</taxon>
        <taxon>Pleosporales</taxon>
        <taxon>Pleosporineae</taxon>
        <taxon>Didymellaceae</taxon>
        <taxon>Didymella</taxon>
    </lineage>
</organism>
<evidence type="ECO:0000313" key="10">
    <source>
        <dbReference type="Proteomes" id="UP000800082"/>
    </source>
</evidence>
<dbReference type="PANTHER" id="PTHR13128">
    <property type="entry name" value="VACUOLAR PROTEIN-SORTING-ASSOCIATED PROTEIN 36"/>
    <property type="match status" value="1"/>
</dbReference>
<dbReference type="InterPro" id="IPR036388">
    <property type="entry name" value="WH-like_DNA-bd_sf"/>
</dbReference>
<dbReference type="GO" id="GO:0000814">
    <property type="term" value="C:ESCRT II complex"/>
    <property type="evidence" value="ECO:0007669"/>
    <property type="project" value="UniProtKB-UniRule"/>
</dbReference>
<dbReference type="FunFam" id="1.10.10.10:FF:000527">
    <property type="entry name" value="Vacuolar protein sorting protein (Vps36), putative"/>
    <property type="match status" value="1"/>
</dbReference>
<evidence type="ECO:0000256" key="6">
    <source>
        <dbReference type="RuleBase" id="RU367095"/>
    </source>
</evidence>
<dbReference type="Proteomes" id="UP000800082">
    <property type="component" value="Unassembled WGS sequence"/>
</dbReference>
<keyword evidence="2 6" id="KW-0813">Transport</keyword>
<keyword evidence="5" id="KW-0175">Coiled coil</keyword>
<evidence type="ECO:0000313" key="9">
    <source>
        <dbReference type="EMBL" id="KAF1925173.1"/>
    </source>
</evidence>
<dbReference type="InterPro" id="IPR036443">
    <property type="entry name" value="Znf_RanBP2_sf"/>
</dbReference>
<comment type="subcellular location">
    <subcellularLocation>
        <location evidence="6">Cytoplasm</location>
    </subcellularLocation>
    <subcellularLocation>
        <location evidence="6">Endosome</location>
    </subcellularLocation>
</comment>
<dbReference type="Pfam" id="PF11605">
    <property type="entry name" value="Vps36_ESCRT-II"/>
    <property type="match status" value="1"/>
</dbReference>
<feature type="region of interest" description="Disordered" evidence="7">
    <location>
        <begin position="103"/>
        <end position="127"/>
    </location>
</feature>
<gene>
    <name evidence="9" type="ORF">M421DRAFT_94821</name>
</gene>
<dbReference type="InterPro" id="IPR040608">
    <property type="entry name" value="Snf8/Vps36"/>
</dbReference>
<dbReference type="OrthoDB" id="271448at2759"/>
<dbReference type="GO" id="GO:0043328">
    <property type="term" value="P:protein transport to vacuole involved in ubiquitin-dependent protein catabolic process via the multivesicular body sorting pathway"/>
    <property type="evidence" value="ECO:0007669"/>
    <property type="project" value="UniProtKB-UniRule"/>
</dbReference>
<feature type="region of interest" description="Disordered" evidence="7">
    <location>
        <begin position="186"/>
        <end position="205"/>
    </location>
</feature>
<keyword evidence="10" id="KW-1185">Reference proteome</keyword>
<dbReference type="Gene3D" id="6.10.140.260">
    <property type="match status" value="1"/>
</dbReference>
<comment type="similarity">
    <text evidence="1 6">Belongs to the VPS36 family.</text>
</comment>
<dbReference type="InterPro" id="IPR037855">
    <property type="entry name" value="Vps36"/>
</dbReference>
<accession>A0A6A5RCE5</accession>
<proteinExistence type="inferred from homology"/>
<dbReference type="AlphaFoldDB" id="A0A6A5RCE5"/>
<protein>
    <recommendedName>
        <fullName evidence="6">Vacuolar protein-sorting-associated protein 36</fullName>
    </recommendedName>
    <alternativeName>
        <fullName evidence="6">ESCRT-II complex subunit VPS36</fullName>
    </alternativeName>
</protein>
<dbReference type="Gene3D" id="1.10.10.10">
    <property type="entry name" value="Winged helix-like DNA-binding domain superfamily/Winged helix DNA-binding domain"/>
    <property type="match status" value="2"/>
</dbReference>
<dbReference type="GO" id="GO:0032266">
    <property type="term" value="F:phosphatidylinositol-3-phosphate binding"/>
    <property type="evidence" value="ECO:0007669"/>
    <property type="project" value="UniProtKB-UniRule"/>
</dbReference>
<dbReference type="Gene3D" id="2.30.30.380">
    <property type="entry name" value="Zn-finger domain of Sec23/24"/>
    <property type="match status" value="1"/>
</dbReference>
<dbReference type="Pfam" id="PF16988">
    <property type="entry name" value="Vps36-NZF-N"/>
    <property type="match status" value="1"/>
</dbReference>
<dbReference type="FunFam" id="1.10.10.10:FF:000165">
    <property type="entry name" value="Vacuolar protein sorting protein (Vps36)"/>
    <property type="match status" value="1"/>
</dbReference>
<dbReference type="GO" id="GO:0043130">
    <property type="term" value="F:ubiquitin binding"/>
    <property type="evidence" value="ECO:0007669"/>
    <property type="project" value="UniProtKB-UniRule"/>
</dbReference>
<dbReference type="InterPro" id="IPR036390">
    <property type="entry name" value="WH_DNA-bd_sf"/>
</dbReference>
<dbReference type="SUPFAM" id="SSF90209">
    <property type="entry name" value="Ran binding protein zinc finger-like"/>
    <property type="match status" value="1"/>
</dbReference>
<evidence type="ECO:0000256" key="1">
    <source>
        <dbReference type="ARBA" id="ARBA00009697"/>
    </source>
</evidence>
<dbReference type="PROSITE" id="PS51495">
    <property type="entry name" value="GLUE"/>
    <property type="match status" value="1"/>
</dbReference>
<dbReference type="Gene3D" id="2.30.29.30">
    <property type="entry name" value="Pleckstrin-homology domain (PH domain)/Phosphotyrosine-binding domain (PTB)"/>
    <property type="match status" value="2"/>
</dbReference>
<dbReference type="SUPFAM" id="SSF50729">
    <property type="entry name" value="PH domain-like"/>
    <property type="match status" value="1"/>
</dbReference>
<dbReference type="SUPFAM" id="SSF46785">
    <property type="entry name" value="Winged helix' DNA-binding domain"/>
    <property type="match status" value="1"/>
</dbReference>
<evidence type="ECO:0000256" key="5">
    <source>
        <dbReference type="ARBA" id="ARBA00023054"/>
    </source>
</evidence>
<evidence type="ECO:0000256" key="2">
    <source>
        <dbReference type="ARBA" id="ARBA00022448"/>
    </source>
</evidence>
<dbReference type="InterPro" id="IPR011993">
    <property type="entry name" value="PH-like_dom_sf"/>
</dbReference>
<evidence type="ECO:0000259" key="8">
    <source>
        <dbReference type="PROSITE" id="PS51495"/>
    </source>
</evidence>
<evidence type="ECO:0000256" key="7">
    <source>
        <dbReference type="SAM" id="MobiDB-lite"/>
    </source>
</evidence>
<dbReference type="PANTHER" id="PTHR13128:SF12">
    <property type="entry name" value="VACUOLAR PROTEIN-SORTING-ASSOCIATED PROTEIN 36"/>
    <property type="match status" value="1"/>
</dbReference>